<dbReference type="RefSeq" id="WP_186871591.1">
    <property type="nucleotide sequence ID" value="NZ_JACOOR010000003.1"/>
</dbReference>
<proteinExistence type="predicted"/>
<dbReference type="InterPro" id="IPR011748">
    <property type="entry name" value="Unchr_phage_tail-like"/>
</dbReference>
<dbReference type="AlphaFoldDB" id="A0A923LAX6"/>
<dbReference type="Proteomes" id="UP000649345">
    <property type="component" value="Unassembled WGS sequence"/>
</dbReference>
<sequence>MMENGKKRNYYRLALCEGRRRRMELTEDYRLTGRGGGAFLYLAPVYDSMDLQGTWHRLVLEGEFVHCKYEILAAATDADRAGEMEEVWEQGAAPESVWQQDASVRRVNTGDLLLHGLTGRYLWVLIRVWGAGEDSHFRIEGFRVEFPWRSFTDYLPEIYQGERDSFFERYMTGLQSVYEDLEEQAERIPEYLDYESTPDENLPVLACWTGDWAAGRDYRTEQLRRMFGRLNRLNSGRGTAGVLREMIKFVTGRDAVLVEYFKWHDWMKRNTEQLALYGRLYGEHEDRFTVILDVTDGGVEMDRQALEKLVADYTPFGMQPGLVLLTWSSHMDTHCYLDRNSRLSMPEQAGTDGFALDGSYMLG</sequence>
<comment type="caution">
    <text evidence="1">The sequence shown here is derived from an EMBL/GenBank/DDBJ whole genome shotgun (WGS) entry which is preliminary data.</text>
</comment>
<organism evidence="1 2">
    <name type="scientific">Anaerosacchariphilus hominis</name>
    <dbReference type="NCBI Taxonomy" id="2763017"/>
    <lineage>
        <taxon>Bacteria</taxon>
        <taxon>Bacillati</taxon>
        <taxon>Bacillota</taxon>
        <taxon>Clostridia</taxon>
        <taxon>Lachnospirales</taxon>
        <taxon>Lachnospiraceae</taxon>
        <taxon>Anaerosacchariphilus</taxon>
    </lineage>
</organism>
<evidence type="ECO:0008006" key="3">
    <source>
        <dbReference type="Google" id="ProtNLM"/>
    </source>
</evidence>
<name>A0A923LAX6_9FIRM</name>
<reference evidence="1" key="1">
    <citation type="submission" date="2020-08" db="EMBL/GenBank/DDBJ databases">
        <title>Genome public.</title>
        <authorList>
            <person name="Liu C."/>
            <person name="Sun Q."/>
        </authorList>
    </citation>
    <scope>NUCLEOTIDE SEQUENCE</scope>
    <source>
        <strain evidence="1">NSJ-68</strain>
    </source>
</reference>
<accession>A0A923LAX6</accession>
<dbReference type="NCBIfam" id="TIGR02242">
    <property type="entry name" value="tail_TIGR02242"/>
    <property type="match status" value="1"/>
</dbReference>
<keyword evidence="2" id="KW-1185">Reference proteome</keyword>
<protein>
    <recommendedName>
        <fullName evidence="3">Phage tail protein</fullName>
    </recommendedName>
</protein>
<evidence type="ECO:0000313" key="1">
    <source>
        <dbReference type="EMBL" id="MBC5659178.1"/>
    </source>
</evidence>
<dbReference type="EMBL" id="JACOOR010000003">
    <property type="protein sequence ID" value="MBC5659178.1"/>
    <property type="molecule type" value="Genomic_DNA"/>
</dbReference>
<gene>
    <name evidence="1" type="ORF">H8S44_05265</name>
</gene>
<evidence type="ECO:0000313" key="2">
    <source>
        <dbReference type="Proteomes" id="UP000649345"/>
    </source>
</evidence>